<name>A0A815DW64_9BILA</name>
<keyword evidence="4" id="KW-1185">Reference proteome</keyword>
<feature type="region of interest" description="Disordered" evidence="1">
    <location>
        <begin position="1"/>
        <end position="75"/>
    </location>
</feature>
<dbReference type="Proteomes" id="UP000681722">
    <property type="component" value="Unassembled WGS sequence"/>
</dbReference>
<evidence type="ECO:0000313" key="4">
    <source>
        <dbReference type="Proteomes" id="UP000663829"/>
    </source>
</evidence>
<proteinExistence type="predicted"/>
<evidence type="ECO:0000256" key="1">
    <source>
        <dbReference type="SAM" id="MobiDB-lite"/>
    </source>
</evidence>
<evidence type="ECO:0000313" key="3">
    <source>
        <dbReference type="EMBL" id="CAF4127998.1"/>
    </source>
</evidence>
<dbReference type="OrthoDB" id="10203399at2759"/>
<protein>
    <submittedName>
        <fullName evidence="2">Uncharacterized protein</fullName>
    </submittedName>
</protein>
<organism evidence="2 4">
    <name type="scientific">Didymodactylos carnosus</name>
    <dbReference type="NCBI Taxonomy" id="1234261"/>
    <lineage>
        <taxon>Eukaryota</taxon>
        <taxon>Metazoa</taxon>
        <taxon>Spiralia</taxon>
        <taxon>Gnathifera</taxon>
        <taxon>Rotifera</taxon>
        <taxon>Eurotatoria</taxon>
        <taxon>Bdelloidea</taxon>
        <taxon>Philodinida</taxon>
        <taxon>Philodinidae</taxon>
        <taxon>Didymodactylos</taxon>
    </lineage>
</organism>
<dbReference type="Proteomes" id="UP000663829">
    <property type="component" value="Unassembled WGS sequence"/>
</dbReference>
<dbReference type="AlphaFoldDB" id="A0A815DW64"/>
<feature type="compositionally biased region" description="Basic and acidic residues" evidence="1">
    <location>
        <begin position="52"/>
        <end position="64"/>
    </location>
</feature>
<comment type="caution">
    <text evidence="2">The sequence shown here is derived from an EMBL/GenBank/DDBJ whole genome shotgun (WGS) entry which is preliminary data.</text>
</comment>
<feature type="compositionally biased region" description="Basic and acidic residues" evidence="1">
    <location>
        <begin position="7"/>
        <end position="20"/>
    </location>
</feature>
<gene>
    <name evidence="2" type="ORF">GPM918_LOCUS28567</name>
    <name evidence="3" type="ORF">SRO942_LOCUS29080</name>
</gene>
<dbReference type="EMBL" id="CAJOBC010037951">
    <property type="protein sequence ID" value="CAF4127998.1"/>
    <property type="molecule type" value="Genomic_DNA"/>
</dbReference>
<reference evidence="2" key="1">
    <citation type="submission" date="2021-02" db="EMBL/GenBank/DDBJ databases">
        <authorList>
            <person name="Nowell W R."/>
        </authorList>
    </citation>
    <scope>NUCLEOTIDE SEQUENCE</scope>
</reference>
<dbReference type="EMBL" id="CAJNOQ010012525">
    <property type="protein sequence ID" value="CAF1301979.1"/>
    <property type="molecule type" value="Genomic_DNA"/>
</dbReference>
<sequence length="75" mass="7688">MDFVKNTIEKKTGMDLDSDGRVGGGTGQQLPGQHGTGAPGQHAGGLTGGLMDKAEQATRFDINNDGRIGGGQKPH</sequence>
<accession>A0A815DW64</accession>
<feature type="compositionally biased region" description="Gly residues" evidence="1">
    <location>
        <begin position="34"/>
        <end position="48"/>
    </location>
</feature>
<evidence type="ECO:0000313" key="2">
    <source>
        <dbReference type="EMBL" id="CAF1301979.1"/>
    </source>
</evidence>